<dbReference type="Proteomes" id="UP000178859">
    <property type="component" value="Unassembled WGS sequence"/>
</dbReference>
<dbReference type="AlphaFoldDB" id="A0A1F5MHI1"/>
<dbReference type="InterPro" id="IPR029060">
    <property type="entry name" value="PIN-like_dom_sf"/>
</dbReference>
<reference evidence="2 3" key="1">
    <citation type="journal article" date="2016" name="Nat. Commun.">
        <title>Thousands of microbial genomes shed light on interconnected biogeochemical processes in an aquifer system.</title>
        <authorList>
            <person name="Anantharaman K."/>
            <person name="Brown C.T."/>
            <person name="Hug L.A."/>
            <person name="Sharon I."/>
            <person name="Castelle C.J."/>
            <person name="Probst A.J."/>
            <person name="Thomas B.C."/>
            <person name="Singh A."/>
            <person name="Wilkins M.J."/>
            <person name="Karaoz U."/>
            <person name="Brodie E.L."/>
            <person name="Williams K.H."/>
            <person name="Hubbard S.S."/>
            <person name="Banfield J.F."/>
        </authorList>
    </citation>
    <scope>NUCLEOTIDE SEQUENCE [LARGE SCALE GENOMIC DNA]</scope>
</reference>
<accession>A0A1F5MHI1</accession>
<feature type="domain" description="PIN" evidence="1">
    <location>
        <begin position="2"/>
        <end position="54"/>
    </location>
</feature>
<evidence type="ECO:0000313" key="2">
    <source>
        <dbReference type="EMBL" id="OGE64802.1"/>
    </source>
</evidence>
<dbReference type="Pfam" id="PF01850">
    <property type="entry name" value="PIN"/>
    <property type="match status" value="1"/>
</dbReference>
<gene>
    <name evidence="2" type="ORF">A3I48_01575</name>
</gene>
<dbReference type="InterPro" id="IPR002716">
    <property type="entry name" value="PIN_dom"/>
</dbReference>
<sequence>MEIYQVDEKIAVESARIRRKYSFRLLDSIQLATALYAKAQAFITNDDRLKKFKELKVILLKEA</sequence>
<proteinExistence type="predicted"/>
<dbReference type="EMBL" id="MFDT01000037">
    <property type="protein sequence ID" value="OGE64802.1"/>
    <property type="molecule type" value="Genomic_DNA"/>
</dbReference>
<dbReference type="Gene3D" id="3.40.50.1010">
    <property type="entry name" value="5'-nuclease"/>
    <property type="match status" value="1"/>
</dbReference>
<evidence type="ECO:0000313" key="3">
    <source>
        <dbReference type="Proteomes" id="UP000178859"/>
    </source>
</evidence>
<comment type="caution">
    <text evidence="2">The sequence shown here is derived from an EMBL/GenBank/DDBJ whole genome shotgun (WGS) entry which is preliminary data.</text>
</comment>
<evidence type="ECO:0000259" key="1">
    <source>
        <dbReference type="Pfam" id="PF01850"/>
    </source>
</evidence>
<dbReference type="SUPFAM" id="SSF88723">
    <property type="entry name" value="PIN domain-like"/>
    <property type="match status" value="1"/>
</dbReference>
<name>A0A1F5MHI1_9BACT</name>
<organism evidence="2 3">
    <name type="scientific">Candidatus Daviesbacteria bacterium RIFCSPLOWO2_02_FULL_36_7</name>
    <dbReference type="NCBI Taxonomy" id="1797792"/>
    <lineage>
        <taxon>Bacteria</taxon>
        <taxon>Candidatus Daviesiibacteriota</taxon>
    </lineage>
</organism>
<protein>
    <recommendedName>
        <fullName evidence="1">PIN domain-containing protein</fullName>
    </recommendedName>
</protein>